<dbReference type="InterPro" id="IPR001387">
    <property type="entry name" value="Cro/C1-type_HTH"/>
</dbReference>
<sequence>MTHYGAVFRRLRQNRNYSLKQIAGDELSLAQLSRFERGESDISLGKFFYALSKLQLTVADFMAVVHDNKNNDLVEFMAKLIPYDYERDIEGFKALQEQEQQKLEENPDALYPKLNRILVQGFICQYDETEQMMPEDLALVSDYLFCTEEWGMYEIILVGNLYVYYDMEQITRMVAEVLRNKSFYQAIGRHRNLVILTLLNVYMTSIERREFSQAERFRQELQSLLDNETQTYPRMIFLYLNGFYAYSKGDLSATAQMQQVIAMFDAIDSKHLANNYREHYEKWVTKSNS</sequence>
<reference evidence="2 3" key="1">
    <citation type="submission" date="2017-06" db="EMBL/GenBank/DDBJ databases">
        <authorList>
            <consortium name="Pathogen Informatics"/>
        </authorList>
    </citation>
    <scope>NUCLEOTIDE SEQUENCE [LARGE SCALE GENOMIC DNA]</scope>
    <source>
        <strain evidence="2 3">NCTC13788</strain>
    </source>
</reference>
<dbReference type="Proteomes" id="UP000215185">
    <property type="component" value="Chromosome 1"/>
</dbReference>
<dbReference type="Gene3D" id="1.10.260.40">
    <property type="entry name" value="lambda repressor-like DNA-binding domains"/>
    <property type="match status" value="1"/>
</dbReference>
<dbReference type="InterPro" id="IPR010057">
    <property type="entry name" value="Transcription_activator_Rgg_C"/>
</dbReference>
<keyword evidence="3" id="KW-1185">Reference proteome</keyword>
<evidence type="ECO:0000313" key="3">
    <source>
        <dbReference type="Proteomes" id="UP000215185"/>
    </source>
</evidence>
<evidence type="ECO:0000313" key="2">
    <source>
        <dbReference type="EMBL" id="SNU88918.1"/>
    </source>
</evidence>
<dbReference type="SUPFAM" id="SSF47413">
    <property type="entry name" value="lambda repressor-like DNA-binding domains"/>
    <property type="match status" value="1"/>
</dbReference>
<dbReference type="InterPro" id="IPR053163">
    <property type="entry name" value="HTH-type_regulator_Rgg"/>
</dbReference>
<gene>
    <name evidence="2" type="ORF">SAMEA4412692_01277</name>
</gene>
<dbReference type="EMBL" id="LT906439">
    <property type="protein sequence ID" value="SNU88918.1"/>
    <property type="molecule type" value="Genomic_DNA"/>
</dbReference>
<accession>A0A239SVQ8</accession>
<dbReference type="CDD" id="cd00093">
    <property type="entry name" value="HTH_XRE"/>
    <property type="match status" value="1"/>
</dbReference>
<feature type="domain" description="HTH-type transcriptional regulator Rgg C-terminal" evidence="1">
    <location>
        <begin position="95"/>
        <end position="278"/>
    </location>
</feature>
<dbReference type="RefSeq" id="WP_018373212.1">
    <property type="nucleotide sequence ID" value="NZ_LT906439.1"/>
</dbReference>
<proteinExistence type="predicted"/>
<dbReference type="PANTHER" id="PTHR37038">
    <property type="entry name" value="TRANSCRIPTIONAL REGULATOR-RELATED"/>
    <property type="match status" value="1"/>
</dbReference>
<name>A0A239SVQ8_9STRE</name>
<dbReference type="Pfam" id="PF21259">
    <property type="entry name" value="Rgg_C"/>
    <property type="match status" value="1"/>
</dbReference>
<dbReference type="STRING" id="1123308.GCA_000380085_00642"/>
<organism evidence="2 3">
    <name type="scientific">Streptococcus merionis</name>
    <dbReference type="NCBI Taxonomy" id="400065"/>
    <lineage>
        <taxon>Bacteria</taxon>
        <taxon>Bacillati</taxon>
        <taxon>Bacillota</taxon>
        <taxon>Bacilli</taxon>
        <taxon>Lactobacillales</taxon>
        <taxon>Streptococcaceae</taxon>
        <taxon>Streptococcus</taxon>
    </lineage>
</organism>
<dbReference type="KEGG" id="smen:SAMEA4412692_1277"/>
<dbReference type="OrthoDB" id="34624at2"/>
<protein>
    <submittedName>
        <fullName evidence="2">MutR family positive transcriptional regulator</fullName>
    </submittedName>
</protein>
<dbReference type="Gene3D" id="1.25.40.400">
    <property type="match status" value="1"/>
</dbReference>
<evidence type="ECO:0000259" key="1">
    <source>
        <dbReference type="Pfam" id="PF21259"/>
    </source>
</evidence>
<dbReference type="NCBIfam" id="TIGR01716">
    <property type="entry name" value="RGG_Cterm"/>
    <property type="match status" value="1"/>
</dbReference>
<dbReference type="eggNOG" id="COG1396">
    <property type="taxonomic scope" value="Bacteria"/>
</dbReference>
<dbReference type="GO" id="GO:0003677">
    <property type="term" value="F:DNA binding"/>
    <property type="evidence" value="ECO:0007669"/>
    <property type="project" value="InterPro"/>
</dbReference>
<dbReference type="PANTHER" id="PTHR37038:SF12">
    <property type="entry name" value="TRANSCRIPTIONAL REGULATOR"/>
    <property type="match status" value="1"/>
</dbReference>
<dbReference type="AlphaFoldDB" id="A0A239SVQ8"/>
<dbReference type="InterPro" id="IPR010982">
    <property type="entry name" value="Lambda_DNA-bd_dom_sf"/>
</dbReference>